<keyword evidence="8" id="KW-1185">Reference proteome</keyword>
<protein>
    <recommendedName>
        <fullName evidence="5">Thiamine diphosphokinase</fullName>
        <ecNumber evidence="5">2.7.6.2</ecNumber>
    </recommendedName>
</protein>
<dbReference type="NCBIfam" id="TIGR01378">
    <property type="entry name" value="thi_PPkinase"/>
    <property type="match status" value="1"/>
</dbReference>
<proteinExistence type="predicted"/>
<dbReference type="GO" id="GO:0004788">
    <property type="term" value="F:thiamine diphosphokinase activity"/>
    <property type="evidence" value="ECO:0007669"/>
    <property type="project" value="UniProtKB-UniRule"/>
</dbReference>
<evidence type="ECO:0000313" key="7">
    <source>
        <dbReference type="EMBL" id="AUM74192.1"/>
    </source>
</evidence>
<dbReference type="Proteomes" id="UP000234882">
    <property type="component" value="Chromosome"/>
</dbReference>
<dbReference type="CDD" id="cd07995">
    <property type="entry name" value="TPK"/>
    <property type="match status" value="1"/>
</dbReference>
<reference evidence="8" key="1">
    <citation type="submission" date="2017-12" db="EMBL/GenBank/DDBJ databases">
        <title>Genomic analysis of Paracoccus sp. CBA4604.</title>
        <authorList>
            <person name="Roh S.W."/>
            <person name="Kim J.Y."/>
            <person name="Kim J.S."/>
        </authorList>
    </citation>
    <scope>NUCLEOTIDE SEQUENCE [LARGE SCALE GENOMIC DNA]</scope>
    <source>
        <strain evidence="8">CBA4604</strain>
    </source>
</reference>
<evidence type="ECO:0000259" key="6">
    <source>
        <dbReference type="Pfam" id="PF04263"/>
    </source>
</evidence>
<dbReference type="GO" id="GO:0009229">
    <property type="term" value="P:thiamine diphosphate biosynthetic process"/>
    <property type="evidence" value="ECO:0007669"/>
    <property type="project" value="InterPro"/>
</dbReference>
<dbReference type="EC" id="2.7.6.2" evidence="5"/>
<evidence type="ECO:0000256" key="3">
    <source>
        <dbReference type="ARBA" id="ARBA00022777"/>
    </source>
</evidence>
<dbReference type="Pfam" id="PF04263">
    <property type="entry name" value="TPK_catalytic"/>
    <property type="match status" value="1"/>
</dbReference>
<gene>
    <name evidence="7" type="ORF">CYR75_07865</name>
</gene>
<keyword evidence="3 7" id="KW-0418">Kinase</keyword>
<dbReference type="SUPFAM" id="SSF63999">
    <property type="entry name" value="Thiamin pyrophosphokinase, catalytic domain"/>
    <property type="match status" value="1"/>
</dbReference>
<evidence type="ECO:0000256" key="5">
    <source>
        <dbReference type="NCBIfam" id="TIGR01378"/>
    </source>
</evidence>
<dbReference type="InterPro" id="IPR036759">
    <property type="entry name" value="TPK_catalytic_sf"/>
</dbReference>
<dbReference type="Gene3D" id="3.40.50.10240">
    <property type="entry name" value="Thiamin pyrophosphokinase, catalytic domain"/>
    <property type="match status" value="1"/>
</dbReference>
<evidence type="ECO:0000256" key="2">
    <source>
        <dbReference type="ARBA" id="ARBA00022741"/>
    </source>
</evidence>
<dbReference type="PANTHER" id="PTHR41299:SF1">
    <property type="entry name" value="THIAMINE PYROPHOSPHOKINASE"/>
    <property type="match status" value="1"/>
</dbReference>
<dbReference type="GO" id="GO:0030975">
    <property type="term" value="F:thiamine binding"/>
    <property type="evidence" value="ECO:0007669"/>
    <property type="project" value="InterPro"/>
</dbReference>
<evidence type="ECO:0000256" key="1">
    <source>
        <dbReference type="ARBA" id="ARBA00022679"/>
    </source>
</evidence>
<dbReference type="KEGG" id="paru:CYR75_07865"/>
<dbReference type="RefSeq" id="WP_101499540.1">
    <property type="nucleotide sequence ID" value="NZ_CP025583.1"/>
</dbReference>
<name>A0A2K9MFB8_9RHOB</name>
<dbReference type="InterPro" id="IPR036371">
    <property type="entry name" value="TPK_B1-bd_sf"/>
</dbReference>
<organism evidence="7 8">
    <name type="scientific">Paracoccus jeotgali</name>
    <dbReference type="NCBI Taxonomy" id="2065379"/>
    <lineage>
        <taxon>Bacteria</taxon>
        <taxon>Pseudomonadati</taxon>
        <taxon>Pseudomonadota</taxon>
        <taxon>Alphaproteobacteria</taxon>
        <taxon>Rhodobacterales</taxon>
        <taxon>Paracoccaceae</taxon>
        <taxon>Paracoccus</taxon>
    </lineage>
</organism>
<dbReference type="GO" id="GO:0016301">
    <property type="term" value="F:kinase activity"/>
    <property type="evidence" value="ECO:0007669"/>
    <property type="project" value="UniProtKB-KW"/>
</dbReference>
<dbReference type="GO" id="GO:0005524">
    <property type="term" value="F:ATP binding"/>
    <property type="evidence" value="ECO:0007669"/>
    <property type="project" value="UniProtKB-KW"/>
</dbReference>
<keyword evidence="4" id="KW-0067">ATP-binding</keyword>
<dbReference type="InterPro" id="IPR053149">
    <property type="entry name" value="TPK"/>
</dbReference>
<dbReference type="SUPFAM" id="SSF63862">
    <property type="entry name" value="Thiamin pyrophosphokinase, substrate-binding domain"/>
    <property type="match status" value="1"/>
</dbReference>
<dbReference type="EMBL" id="CP025583">
    <property type="protein sequence ID" value="AUM74192.1"/>
    <property type="molecule type" value="Genomic_DNA"/>
</dbReference>
<evidence type="ECO:0000256" key="4">
    <source>
        <dbReference type="ARBA" id="ARBA00022840"/>
    </source>
</evidence>
<dbReference type="InterPro" id="IPR007371">
    <property type="entry name" value="TPK_catalytic"/>
</dbReference>
<dbReference type="PANTHER" id="PTHR41299">
    <property type="entry name" value="THIAMINE PYROPHOSPHOKINASE"/>
    <property type="match status" value="1"/>
</dbReference>
<dbReference type="AlphaFoldDB" id="A0A2K9MFB8"/>
<feature type="domain" description="Thiamin pyrophosphokinase catalytic" evidence="6">
    <location>
        <begin position="28"/>
        <end position="122"/>
    </location>
</feature>
<dbReference type="OrthoDB" id="7057856at2"/>
<dbReference type="GO" id="GO:0006772">
    <property type="term" value="P:thiamine metabolic process"/>
    <property type="evidence" value="ECO:0007669"/>
    <property type="project" value="UniProtKB-UniRule"/>
</dbReference>
<dbReference type="InterPro" id="IPR006282">
    <property type="entry name" value="Thi_PPkinase"/>
</dbReference>
<accession>A0A2K9MFB8</accession>
<keyword evidence="2" id="KW-0547">Nucleotide-binding</keyword>
<keyword evidence="1" id="KW-0808">Transferase</keyword>
<evidence type="ECO:0000313" key="8">
    <source>
        <dbReference type="Proteomes" id="UP000234882"/>
    </source>
</evidence>
<sequence length="222" mass="22488">MADGVLHSRVGVTLIGGGALQPGDLDLALAHAPCLVAADGGADAALALGHMPVRAIGDLDSISDAARAALGPDRLLHVAEQDSTDFAKALTRIEAPFVIATGFSGRRLDHTLAALNVMVRHRHLPCIMLTAEDIAFAVPPQLDLPLAPGTRVSLFPMGPAQGRSTGLLWPIDGIAFAPDGSIGTSNAALGPVTLAVTGPVIGLLPRDCLDLALAALTAATSG</sequence>